<protein>
    <submittedName>
        <fullName evidence="7">Major facilitator superfamily MFS_1</fullName>
    </submittedName>
</protein>
<feature type="transmembrane region" description="Helical" evidence="5">
    <location>
        <begin position="350"/>
        <end position="374"/>
    </location>
</feature>
<dbReference type="Pfam" id="PF07690">
    <property type="entry name" value="MFS_1"/>
    <property type="match status" value="1"/>
</dbReference>
<evidence type="ECO:0000259" key="6">
    <source>
        <dbReference type="PROSITE" id="PS50850"/>
    </source>
</evidence>
<dbReference type="PANTHER" id="PTHR23508:SF10">
    <property type="entry name" value="CARBOXYLIC ACID TRANSPORTER PROTEIN HOMOLOG"/>
    <property type="match status" value="1"/>
</dbReference>
<dbReference type="PROSITE" id="PS50850">
    <property type="entry name" value="MFS"/>
    <property type="match status" value="1"/>
</dbReference>
<accession>B0SXT8</accession>
<dbReference type="STRING" id="366602.Caul_1131"/>
<keyword evidence="4 5" id="KW-0472">Membrane</keyword>
<feature type="transmembrane region" description="Helical" evidence="5">
    <location>
        <begin position="313"/>
        <end position="338"/>
    </location>
</feature>
<feature type="transmembrane region" description="Helical" evidence="5">
    <location>
        <begin position="380"/>
        <end position="401"/>
    </location>
</feature>
<evidence type="ECO:0000256" key="4">
    <source>
        <dbReference type="ARBA" id="ARBA00023136"/>
    </source>
</evidence>
<feature type="transmembrane region" description="Helical" evidence="5">
    <location>
        <begin position="226"/>
        <end position="250"/>
    </location>
</feature>
<keyword evidence="2 5" id="KW-0812">Transmembrane</keyword>
<evidence type="ECO:0000256" key="5">
    <source>
        <dbReference type="SAM" id="Phobius"/>
    </source>
</evidence>
<dbReference type="EMBL" id="CP000927">
    <property type="protein sequence ID" value="ABZ70261.1"/>
    <property type="molecule type" value="Genomic_DNA"/>
</dbReference>
<keyword evidence="3 5" id="KW-1133">Transmembrane helix</keyword>
<feature type="transmembrane region" description="Helical" evidence="5">
    <location>
        <begin position="52"/>
        <end position="71"/>
    </location>
</feature>
<evidence type="ECO:0000256" key="1">
    <source>
        <dbReference type="ARBA" id="ARBA00004141"/>
    </source>
</evidence>
<dbReference type="GO" id="GO:0005886">
    <property type="term" value="C:plasma membrane"/>
    <property type="evidence" value="ECO:0007669"/>
    <property type="project" value="TreeGrafter"/>
</dbReference>
<gene>
    <name evidence="7" type="ordered locus">Caul_1131</name>
</gene>
<dbReference type="PANTHER" id="PTHR23508">
    <property type="entry name" value="CARBOXYLIC ACID TRANSPORTER PROTEIN HOMOLOG"/>
    <property type="match status" value="1"/>
</dbReference>
<proteinExistence type="predicted"/>
<evidence type="ECO:0000256" key="3">
    <source>
        <dbReference type="ARBA" id="ARBA00022989"/>
    </source>
</evidence>
<feature type="transmembrane region" description="Helical" evidence="5">
    <location>
        <begin position="83"/>
        <end position="102"/>
    </location>
</feature>
<dbReference type="InterPro" id="IPR020846">
    <property type="entry name" value="MFS_dom"/>
</dbReference>
<comment type="subcellular location">
    <subcellularLocation>
        <location evidence="1">Membrane</location>
        <topology evidence="1">Multi-pass membrane protein</topology>
    </subcellularLocation>
</comment>
<dbReference type="InterPro" id="IPR036259">
    <property type="entry name" value="MFS_trans_sf"/>
</dbReference>
<dbReference type="SUPFAM" id="SSF103473">
    <property type="entry name" value="MFS general substrate transporter"/>
    <property type="match status" value="1"/>
</dbReference>
<dbReference type="Gene3D" id="1.20.1250.20">
    <property type="entry name" value="MFS general substrate transporter like domains"/>
    <property type="match status" value="2"/>
</dbReference>
<dbReference type="NCBIfam" id="NF008586">
    <property type="entry name" value="PRK11551.1"/>
    <property type="match status" value="1"/>
</dbReference>
<feature type="transmembrane region" description="Helical" evidence="5">
    <location>
        <begin position="289"/>
        <end position="307"/>
    </location>
</feature>
<dbReference type="HOGENOM" id="CLU_001265_46_4_5"/>
<evidence type="ECO:0000313" key="7">
    <source>
        <dbReference type="EMBL" id="ABZ70261.1"/>
    </source>
</evidence>
<dbReference type="KEGG" id="cak:Caul_1131"/>
<dbReference type="PROSITE" id="PS51257">
    <property type="entry name" value="PROKAR_LIPOPROTEIN"/>
    <property type="match status" value="1"/>
</dbReference>
<dbReference type="PROSITE" id="PS00216">
    <property type="entry name" value="SUGAR_TRANSPORT_1"/>
    <property type="match status" value="1"/>
</dbReference>
<feature type="domain" description="Major facilitator superfamily (MFS) profile" evidence="6">
    <location>
        <begin position="17"/>
        <end position="405"/>
    </location>
</feature>
<dbReference type="AlphaFoldDB" id="B0SXT8"/>
<dbReference type="InterPro" id="IPR011701">
    <property type="entry name" value="MFS"/>
</dbReference>
<organism evidence="7">
    <name type="scientific">Caulobacter sp. (strain K31)</name>
    <dbReference type="NCBI Taxonomy" id="366602"/>
    <lineage>
        <taxon>Bacteria</taxon>
        <taxon>Pseudomonadati</taxon>
        <taxon>Pseudomonadota</taxon>
        <taxon>Alphaproteobacteria</taxon>
        <taxon>Caulobacterales</taxon>
        <taxon>Caulobacteraceae</taxon>
        <taxon>Caulobacter</taxon>
    </lineage>
</organism>
<reference evidence="7" key="1">
    <citation type="submission" date="2008-01" db="EMBL/GenBank/DDBJ databases">
        <title>Complete sequence of chromosome of Caulobacter sp. K31.</title>
        <authorList>
            <consortium name="US DOE Joint Genome Institute"/>
            <person name="Copeland A."/>
            <person name="Lucas S."/>
            <person name="Lapidus A."/>
            <person name="Barry K."/>
            <person name="Glavina del Rio T."/>
            <person name="Dalin E."/>
            <person name="Tice H."/>
            <person name="Pitluck S."/>
            <person name="Bruce D."/>
            <person name="Goodwin L."/>
            <person name="Thompson L.S."/>
            <person name="Brettin T."/>
            <person name="Detter J.C."/>
            <person name="Han C."/>
            <person name="Schmutz J."/>
            <person name="Larimer F."/>
            <person name="Land M."/>
            <person name="Hauser L."/>
            <person name="Kyrpides N."/>
            <person name="Kim E."/>
            <person name="Stephens C."/>
            <person name="Richardson P."/>
        </authorList>
    </citation>
    <scope>NUCLEOTIDE SEQUENCE [LARGE SCALE GENOMIC DNA]</scope>
    <source>
        <strain evidence="7">K31</strain>
    </source>
</reference>
<dbReference type="InterPro" id="IPR005829">
    <property type="entry name" value="Sugar_transporter_CS"/>
</dbReference>
<dbReference type="PROSITE" id="PS00217">
    <property type="entry name" value="SUGAR_TRANSPORT_2"/>
    <property type="match status" value="1"/>
</dbReference>
<feature type="transmembrane region" description="Helical" evidence="5">
    <location>
        <begin position="262"/>
        <end position="282"/>
    </location>
</feature>
<name>B0SXT8_CAUSK</name>
<feature type="transmembrane region" description="Helical" evidence="5">
    <location>
        <begin position="142"/>
        <end position="163"/>
    </location>
</feature>
<evidence type="ECO:0000256" key="2">
    <source>
        <dbReference type="ARBA" id="ARBA00022692"/>
    </source>
</evidence>
<dbReference type="GO" id="GO:0046943">
    <property type="term" value="F:carboxylic acid transmembrane transporter activity"/>
    <property type="evidence" value="ECO:0007669"/>
    <property type="project" value="TreeGrafter"/>
</dbReference>
<dbReference type="eggNOG" id="COG2814">
    <property type="taxonomic scope" value="Bacteria"/>
</dbReference>
<feature type="transmembrane region" description="Helical" evidence="5">
    <location>
        <begin position="169"/>
        <end position="188"/>
    </location>
</feature>
<dbReference type="OrthoDB" id="9800416at2"/>
<sequence>MVKGEASAVRAPGGTAAIIACCALALFEGFDLQAAGVAAPRLAPDLGLGPEALGWFFSISTFGLMLGAAVGGRLSDRYGRKPVLVVSVVVFGILSALTGLAQTQEHLLVARFLTGVGLGGALPNLIAIVAESAGEQRRSRAVGLLYAGLPCGGALASLVSLAGAEPSDWRMIFYVGGLGPLLILLATARHLPGATQPPTIAAPGLAPPKAGFVEAAVGEGRAITTLLLWTVFLLALLIMYLLLSWLPSLLIGRGLSRPDAGLVQIAFNLAGAAGSVAAGWLMDQRGWRLATIVGVFAAAAASVLVLANAPVSLMISLLVGAALGATVSGVQSVVYGLAPGFYPRRLRGTGVGAAVVMGRLGSALGPLLAGALLATGRSPAQVLLTLLPVLALGAVLCVWLANRPLALGDET</sequence>
<feature type="transmembrane region" description="Helical" evidence="5">
    <location>
        <begin position="108"/>
        <end position="130"/>
    </location>
</feature>